<dbReference type="SUPFAM" id="SSF52821">
    <property type="entry name" value="Rhodanese/Cell cycle control phosphatase"/>
    <property type="match status" value="1"/>
</dbReference>
<evidence type="ECO:0000256" key="1">
    <source>
        <dbReference type="SAM" id="Phobius"/>
    </source>
</evidence>
<dbReference type="Pfam" id="PF00581">
    <property type="entry name" value="Rhodanese"/>
    <property type="match status" value="1"/>
</dbReference>
<feature type="transmembrane region" description="Helical" evidence="1">
    <location>
        <begin position="136"/>
        <end position="161"/>
    </location>
</feature>
<dbReference type="Proteomes" id="UP001597297">
    <property type="component" value="Unassembled WGS sequence"/>
</dbReference>
<proteinExistence type="predicted"/>
<feature type="transmembrane region" description="Helical" evidence="1">
    <location>
        <begin position="112"/>
        <end position="130"/>
    </location>
</feature>
<keyword evidence="4" id="KW-1185">Reference proteome</keyword>
<reference evidence="4" key="1">
    <citation type="journal article" date="2019" name="Int. J. Syst. Evol. Microbiol.">
        <title>The Global Catalogue of Microorganisms (GCM) 10K type strain sequencing project: providing services to taxonomists for standard genome sequencing and annotation.</title>
        <authorList>
            <consortium name="The Broad Institute Genomics Platform"/>
            <consortium name="The Broad Institute Genome Sequencing Center for Infectious Disease"/>
            <person name="Wu L."/>
            <person name="Ma J."/>
        </authorList>
    </citation>
    <scope>NUCLEOTIDE SEQUENCE [LARGE SCALE GENOMIC DNA]</scope>
    <source>
        <strain evidence="4">JCM 16545</strain>
    </source>
</reference>
<dbReference type="SMART" id="SM00450">
    <property type="entry name" value="RHOD"/>
    <property type="match status" value="1"/>
</dbReference>
<protein>
    <submittedName>
        <fullName evidence="3">Rhodanese-like domain-containing protein</fullName>
    </submittedName>
</protein>
<dbReference type="Gene3D" id="3.40.250.10">
    <property type="entry name" value="Rhodanese-like domain"/>
    <property type="match status" value="1"/>
</dbReference>
<gene>
    <name evidence="3" type="ORF">ACFSQZ_12900</name>
</gene>
<evidence type="ECO:0000259" key="2">
    <source>
        <dbReference type="PROSITE" id="PS50206"/>
    </source>
</evidence>
<dbReference type="EMBL" id="JBHUJC010000041">
    <property type="protein sequence ID" value="MFD2277372.1"/>
    <property type="molecule type" value="Genomic_DNA"/>
</dbReference>
<name>A0ABW5E4M0_9BACT</name>
<dbReference type="PROSITE" id="PS50206">
    <property type="entry name" value="RHODANESE_3"/>
    <property type="match status" value="1"/>
</dbReference>
<dbReference type="CDD" id="cd00158">
    <property type="entry name" value="RHOD"/>
    <property type="match status" value="1"/>
</dbReference>
<dbReference type="Gene3D" id="6.10.140.1340">
    <property type="match status" value="1"/>
</dbReference>
<dbReference type="RefSeq" id="WP_377093842.1">
    <property type="nucleotide sequence ID" value="NZ_JBHSJM010000001.1"/>
</dbReference>
<comment type="caution">
    <text evidence="3">The sequence shown here is derived from an EMBL/GenBank/DDBJ whole genome shotgun (WGS) entry which is preliminary data.</text>
</comment>
<dbReference type="PANTHER" id="PTHR43031">
    <property type="entry name" value="FAD-DEPENDENT OXIDOREDUCTASE"/>
    <property type="match status" value="1"/>
</dbReference>
<evidence type="ECO:0000313" key="4">
    <source>
        <dbReference type="Proteomes" id="UP001597297"/>
    </source>
</evidence>
<dbReference type="PANTHER" id="PTHR43031:SF1">
    <property type="entry name" value="PYRIDINE NUCLEOTIDE-DISULPHIDE OXIDOREDUCTASE"/>
    <property type="match status" value="1"/>
</dbReference>
<keyword evidence="1" id="KW-0812">Transmembrane</keyword>
<sequence>MDTITVKEYLTNRNAFYLADVRTPSEFVEAHIKDANLHPLDDINAGELRFKSQEKQILFTCLSGARAAKAAQKLESEGLKIALLEGSLQAWEAAGEPVVRNTPSGLPLIRQVHLTVSIINITAALLAIFVNPAWAWVLVGTGAGLFLAGATGFCGMGLLLAKMPWNKKPLQTDSCEAG</sequence>
<organism evidence="3 4">
    <name type="scientific">Rubritalea spongiae</name>
    <dbReference type="NCBI Taxonomy" id="430797"/>
    <lineage>
        <taxon>Bacteria</taxon>
        <taxon>Pseudomonadati</taxon>
        <taxon>Verrucomicrobiota</taxon>
        <taxon>Verrucomicrobiia</taxon>
        <taxon>Verrucomicrobiales</taxon>
        <taxon>Rubritaleaceae</taxon>
        <taxon>Rubritalea</taxon>
    </lineage>
</organism>
<accession>A0ABW5E4M0</accession>
<dbReference type="InterPro" id="IPR036873">
    <property type="entry name" value="Rhodanese-like_dom_sf"/>
</dbReference>
<keyword evidence="1" id="KW-0472">Membrane</keyword>
<dbReference type="InterPro" id="IPR001763">
    <property type="entry name" value="Rhodanese-like_dom"/>
</dbReference>
<dbReference type="InterPro" id="IPR050229">
    <property type="entry name" value="GlpE_sulfurtransferase"/>
</dbReference>
<evidence type="ECO:0000313" key="3">
    <source>
        <dbReference type="EMBL" id="MFD2277372.1"/>
    </source>
</evidence>
<keyword evidence="1" id="KW-1133">Transmembrane helix</keyword>
<feature type="domain" description="Rhodanese" evidence="2">
    <location>
        <begin position="12"/>
        <end position="100"/>
    </location>
</feature>